<dbReference type="AlphaFoldDB" id="A0A6L3VAS9"/>
<name>A0A6L3VAS9_9BACI</name>
<dbReference type="Proteomes" id="UP000481030">
    <property type="component" value="Unassembled WGS sequence"/>
</dbReference>
<evidence type="ECO:0000259" key="3">
    <source>
        <dbReference type="Pfam" id="PF00501"/>
    </source>
</evidence>
<dbReference type="OrthoDB" id="9778383at2"/>
<evidence type="ECO:0000256" key="1">
    <source>
        <dbReference type="ARBA" id="ARBA00006432"/>
    </source>
</evidence>
<gene>
    <name evidence="5" type="ORF">F7731_11970</name>
</gene>
<keyword evidence="6" id="KW-1185">Reference proteome</keyword>
<protein>
    <submittedName>
        <fullName evidence="5">ATP-dependent acyl-CoA ligase</fullName>
    </submittedName>
</protein>
<feature type="domain" description="AMP-dependent synthetase/ligase" evidence="3">
    <location>
        <begin position="18"/>
        <end position="371"/>
    </location>
</feature>
<dbReference type="Gene3D" id="3.40.50.12780">
    <property type="entry name" value="N-terminal domain of ligase-like"/>
    <property type="match status" value="1"/>
</dbReference>
<keyword evidence="2 5" id="KW-0436">Ligase</keyword>
<dbReference type="RefSeq" id="WP_151535011.1">
    <property type="nucleotide sequence ID" value="NZ_WBOS01000004.1"/>
</dbReference>
<dbReference type="PANTHER" id="PTHR43201">
    <property type="entry name" value="ACYL-COA SYNTHETASE"/>
    <property type="match status" value="1"/>
</dbReference>
<dbReference type="Gene3D" id="3.30.300.30">
    <property type="match status" value="1"/>
</dbReference>
<evidence type="ECO:0000256" key="2">
    <source>
        <dbReference type="ARBA" id="ARBA00022598"/>
    </source>
</evidence>
<dbReference type="SUPFAM" id="SSF56801">
    <property type="entry name" value="Acetyl-CoA synthetase-like"/>
    <property type="match status" value="1"/>
</dbReference>
<dbReference type="InterPro" id="IPR000873">
    <property type="entry name" value="AMP-dep_synth/lig_dom"/>
</dbReference>
<dbReference type="FunFam" id="3.30.300.30:FF:000008">
    <property type="entry name" value="2,3-dihydroxybenzoate-AMP ligase"/>
    <property type="match status" value="1"/>
</dbReference>
<dbReference type="PANTHER" id="PTHR43201:SF5">
    <property type="entry name" value="MEDIUM-CHAIN ACYL-COA LIGASE ACSF2, MITOCHONDRIAL"/>
    <property type="match status" value="1"/>
</dbReference>
<dbReference type="InterPro" id="IPR042099">
    <property type="entry name" value="ANL_N_sf"/>
</dbReference>
<dbReference type="EMBL" id="WBOS01000004">
    <property type="protein sequence ID" value="KAB2336208.1"/>
    <property type="molecule type" value="Genomic_DNA"/>
</dbReference>
<sequence>MLITGDKTIYELVKEKKELHAKKIFLYFQQQCITYEELLFRVNQTAHYLKTKGVKKGDKIAVLLSNSPEFYYFWFGCGAIGAILVPINTASTSYEIEYFIDHSDAVGFIGEHPLYTHKIKEVVESKELLFKDVVKDNWLTILNNYSTNNHSDYVSSKDVCCIMYTSGTTSKPKGAEITHENYIFAGETSVRNQWLTPFDRYLIFLPLFHVNSQYYTSMAALVVGCSIVLLKKFSSSTFWDDVQRYQPTKSSLVATVIKMLLQNDSHPNEKNHTLRQAGYGLFVTYNELEEFESRFGIRLFQWYGMTESITTSIVTPCYDKRIQDEITGIVPIGKAALGHDVKIVDENGIELGPNQTGEIIIKSPSLMRGYYKNIEATNETIKDGWLYTGDNGYYQKSGYIWFMDRNKDMIKRAGENISSIEIENVIRDHPNVEDCAVISVPDHLREESVAAFIMIKSGQNLSENEIKIYCEEKLSYFKVPQIINFVDDFPRTSIGKIQKNQLRNQFINK</sequence>
<organism evidence="5 6">
    <name type="scientific">Cytobacillus depressus</name>
    <dbReference type="NCBI Taxonomy" id="1602942"/>
    <lineage>
        <taxon>Bacteria</taxon>
        <taxon>Bacillati</taxon>
        <taxon>Bacillota</taxon>
        <taxon>Bacilli</taxon>
        <taxon>Bacillales</taxon>
        <taxon>Bacillaceae</taxon>
        <taxon>Cytobacillus</taxon>
    </lineage>
</organism>
<comment type="caution">
    <text evidence="5">The sequence shown here is derived from an EMBL/GenBank/DDBJ whole genome shotgun (WGS) entry which is preliminary data.</text>
</comment>
<reference evidence="5 6" key="1">
    <citation type="journal article" date="2016" name="Antonie Van Leeuwenhoek">
        <title>Bacillus depressus sp. nov., isolated from soil of a sunflower field.</title>
        <authorList>
            <person name="Wei X."/>
            <person name="Xin D."/>
            <person name="Xin Y."/>
            <person name="Zhang H."/>
            <person name="Wang T."/>
            <person name="Zhang J."/>
        </authorList>
    </citation>
    <scope>NUCLEOTIDE SEQUENCE [LARGE SCALE GENOMIC DNA]</scope>
    <source>
        <strain evidence="5 6">BZ1</strain>
    </source>
</reference>
<dbReference type="Pfam" id="PF13193">
    <property type="entry name" value="AMP-binding_C"/>
    <property type="match status" value="1"/>
</dbReference>
<dbReference type="InterPro" id="IPR020845">
    <property type="entry name" value="AMP-binding_CS"/>
</dbReference>
<evidence type="ECO:0000259" key="4">
    <source>
        <dbReference type="Pfam" id="PF13193"/>
    </source>
</evidence>
<evidence type="ECO:0000313" key="6">
    <source>
        <dbReference type="Proteomes" id="UP000481030"/>
    </source>
</evidence>
<dbReference type="PROSITE" id="PS00455">
    <property type="entry name" value="AMP_BINDING"/>
    <property type="match status" value="1"/>
</dbReference>
<proteinExistence type="inferred from homology"/>
<dbReference type="InterPro" id="IPR025110">
    <property type="entry name" value="AMP-bd_C"/>
</dbReference>
<feature type="domain" description="AMP-binding enzyme C-terminal" evidence="4">
    <location>
        <begin position="421"/>
        <end position="496"/>
    </location>
</feature>
<dbReference type="Pfam" id="PF00501">
    <property type="entry name" value="AMP-binding"/>
    <property type="match status" value="1"/>
</dbReference>
<accession>A0A6L3VAS9</accession>
<evidence type="ECO:0000313" key="5">
    <source>
        <dbReference type="EMBL" id="KAB2336208.1"/>
    </source>
</evidence>
<dbReference type="GO" id="GO:0031956">
    <property type="term" value="F:medium-chain fatty acid-CoA ligase activity"/>
    <property type="evidence" value="ECO:0007669"/>
    <property type="project" value="TreeGrafter"/>
</dbReference>
<comment type="similarity">
    <text evidence="1">Belongs to the ATP-dependent AMP-binding enzyme family.</text>
</comment>
<dbReference type="InterPro" id="IPR045851">
    <property type="entry name" value="AMP-bd_C_sf"/>
</dbReference>
<dbReference type="GO" id="GO:0006631">
    <property type="term" value="P:fatty acid metabolic process"/>
    <property type="evidence" value="ECO:0007669"/>
    <property type="project" value="TreeGrafter"/>
</dbReference>